<reference evidence="1" key="1">
    <citation type="submission" date="2011-02" db="EMBL/GenBank/DDBJ databases">
        <title>The genome of the leaf-cutting ant Acromyrmex echinatior suggests key adaptations to social evolution and fungus farming.</title>
        <authorList>
            <person name="Nygaard S."/>
            <person name="Zhang G."/>
        </authorList>
    </citation>
    <scope>NUCLEOTIDE SEQUENCE</scope>
</reference>
<dbReference type="AlphaFoldDB" id="F4WZ71"/>
<dbReference type="InParanoid" id="F4WZ71"/>
<evidence type="ECO:0000313" key="2">
    <source>
        <dbReference type="Proteomes" id="UP000007755"/>
    </source>
</evidence>
<gene>
    <name evidence="1" type="ORF">G5I_11284</name>
</gene>
<dbReference type="EMBL" id="GL888470">
    <property type="protein sequence ID" value="EGI60460.1"/>
    <property type="molecule type" value="Genomic_DNA"/>
</dbReference>
<protein>
    <submittedName>
        <fullName evidence="1">Uncharacterized protein</fullName>
    </submittedName>
</protein>
<evidence type="ECO:0000313" key="1">
    <source>
        <dbReference type="EMBL" id="EGI60460.1"/>
    </source>
</evidence>
<sequence>MTEPQPVRRVARFASAVLVVGLKLLSARDYSVFASVLRECPVHILRGGGGLGETSGTDGATWRPNRSFNTGFIYCIRQDFPLKDSQTDSFFECRTYHAGLSRLDAVADHGYKSLIYDIKSLVLKACSKVIVEDIHARLYNSLAGIRKVFNAFNVENILVR</sequence>
<name>F4WZ71_ACREC</name>
<accession>F4WZ71</accession>
<dbReference type="Proteomes" id="UP000007755">
    <property type="component" value="Unassembled WGS sequence"/>
</dbReference>
<keyword evidence="2" id="KW-1185">Reference proteome</keyword>
<organism evidence="2">
    <name type="scientific">Acromyrmex echinatior</name>
    <name type="common">Panamanian leafcutter ant</name>
    <name type="synonym">Acromyrmex octospinosus echinatior</name>
    <dbReference type="NCBI Taxonomy" id="103372"/>
    <lineage>
        <taxon>Eukaryota</taxon>
        <taxon>Metazoa</taxon>
        <taxon>Ecdysozoa</taxon>
        <taxon>Arthropoda</taxon>
        <taxon>Hexapoda</taxon>
        <taxon>Insecta</taxon>
        <taxon>Pterygota</taxon>
        <taxon>Neoptera</taxon>
        <taxon>Endopterygota</taxon>
        <taxon>Hymenoptera</taxon>
        <taxon>Apocrita</taxon>
        <taxon>Aculeata</taxon>
        <taxon>Formicoidea</taxon>
        <taxon>Formicidae</taxon>
        <taxon>Myrmicinae</taxon>
        <taxon>Acromyrmex</taxon>
    </lineage>
</organism>
<proteinExistence type="predicted"/>